<dbReference type="RefSeq" id="WP_223409027.1">
    <property type="nucleotide sequence ID" value="NZ_JAGSHT010000018.1"/>
</dbReference>
<sequence>MKNVEQLLREVPAALPEPDLDPAAIRVRARRSRHRSALVVSAACTVLVAAVIVGALQLGDRTPTILRGTMDPSTSQLPTGSPSDESPALPVIVVEEPASVQIRMQARIEGVLEVSDDGCVGIQDVIGSFSLAAFPTGTTIGLEGDALVVTFPSGTGVPVGTQVVGGGGWYNDRAFAETLLPDDLPETCRSLPLVQFYLED</sequence>
<accession>A0ABS7SD96</accession>
<dbReference type="EMBL" id="JAGSHT010000018">
    <property type="protein sequence ID" value="MBZ2198330.1"/>
    <property type="molecule type" value="Genomic_DNA"/>
</dbReference>
<proteinExistence type="predicted"/>
<gene>
    <name evidence="3" type="ORF">KCQ71_19425</name>
</gene>
<keyword evidence="2" id="KW-0812">Transmembrane</keyword>
<feature type="compositionally biased region" description="Polar residues" evidence="1">
    <location>
        <begin position="71"/>
        <end position="84"/>
    </location>
</feature>
<organism evidence="3 4">
    <name type="scientific">Occultella gossypii</name>
    <dbReference type="NCBI Taxonomy" id="2800820"/>
    <lineage>
        <taxon>Bacteria</taxon>
        <taxon>Bacillati</taxon>
        <taxon>Actinomycetota</taxon>
        <taxon>Actinomycetes</taxon>
        <taxon>Micrococcales</taxon>
        <taxon>Ruaniaceae</taxon>
        <taxon>Occultella</taxon>
    </lineage>
</organism>
<name>A0ABS7SD96_9MICO</name>
<feature type="region of interest" description="Disordered" evidence="1">
    <location>
        <begin position="65"/>
        <end position="87"/>
    </location>
</feature>
<comment type="caution">
    <text evidence="3">The sequence shown here is derived from an EMBL/GenBank/DDBJ whole genome shotgun (WGS) entry which is preliminary data.</text>
</comment>
<evidence type="ECO:0000313" key="4">
    <source>
        <dbReference type="Proteomes" id="UP000826651"/>
    </source>
</evidence>
<evidence type="ECO:0000256" key="2">
    <source>
        <dbReference type="SAM" id="Phobius"/>
    </source>
</evidence>
<dbReference type="Proteomes" id="UP000826651">
    <property type="component" value="Unassembled WGS sequence"/>
</dbReference>
<keyword evidence="2" id="KW-0472">Membrane</keyword>
<reference evidence="3 4" key="1">
    <citation type="submission" date="2021-04" db="EMBL/GenBank/DDBJ databases">
        <title>Ruania sp. nov., isolated from sandy soil of mangrove forest.</title>
        <authorList>
            <person name="Ge X."/>
            <person name="Huang R."/>
            <person name="Liu W."/>
        </authorList>
    </citation>
    <scope>NUCLEOTIDE SEQUENCE [LARGE SCALE GENOMIC DNA]</scope>
    <source>
        <strain evidence="3 4">N2-46</strain>
    </source>
</reference>
<feature type="transmembrane region" description="Helical" evidence="2">
    <location>
        <begin position="36"/>
        <end position="56"/>
    </location>
</feature>
<evidence type="ECO:0000256" key="1">
    <source>
        <dbReference type="SAM" id="MobiDB-lite"/>
    </source>
</evidence>
<keyword evidence="4" id="KW-1185">Reference proteome</keyword>
<protein>
    <submittedName>
        <fullName evidence="3">Uncharacterized protein</fullName>
    </submittedName>
</protein>
<keyword evidence="2" id="KW-1133">Transmembrane helix</keyword>
<evidence type="ECO:0000313" key="3">
    <source>
        <dbReference type="EMBL" id="MBZ2198330.1"/>
    </source>
</evidence>